<evidence type="ECO:0000313" key="5">
    <source>
        <dbReference type="EMBL" id="NER11140.1"/>
    </source>
</evidence>
<evidence type="ECO:0000256" key="2">
    <source>
        <dbReference type="ARBA" id="ARBA00023002"/>
    </source>
</evidence>
<reference evidence="5 6" key="1">
    <citation type="submission" date="2020-01" db="EMBL/GenBank/DDBJ databases">
        <title>Muriicola jejuensis KCTC 22299.</title>
        <authorList>
            <person name="Wang G."/>
        </authorList>
    </citation>
    <scope>NUCLEOTIDE SEQUENCE [LARGE SCALE GENOMIC DNA]</scope>
    <source>
        <strain evidence="5 6">KCTC 22299</strain>
    </source>
</reference>
<keyword evidence="6" id="KW-1185">Reference proteome</keyword>
<dbReference type="RefSeq" id="WP_163693564.1">
    <property type="nucleotide sequence ID" value="NZ_FXTW01000004.1"/>
</dbReference>
<dbReference type="Pfam" id="PF22725">
    <property type="entry name" value="GFO_IDH_MocA_C3"/>
    <property type="match status" value="1"/>
</dbReference>
<dbReference type="AlphaFoldDB" id="A0A6P0UFB0"/>
<dbReference type="InterPro" id="IPR050984">
    <property type="entry name" value="Gfo/Idh/MocA_domain"/>
</dbReference>
<dbReference type="InterPro" id="IPR036291">
    <property type="entry name" value="NAD(P)-bd_dom_sf"/>
</dbReference>
<dbReference type="Proteomes" id="UP000468443">
    <property type="component" value="Unassembled WGS sequence"/>
</dbReference>
<keyword evidence="2" id="KW-0560">Oxidoreductase</keyword>
<dbReference type="PANTHER" id="PTHR22604">
    <property type="entry name" value="OXIDOREDUCTASES"/>
    <property type="match status" value="1"/>
</dbReference>
<comment type="similarity">
    <text evidence="1">Belongs to the Gfo/Idh/MocA family.</text>
</comment>
<comment type="caution">
    <text evidence="5">The sequence shown here is derived from an EMBL/GenBank/DDBJ whole genome shotgun (WGS) entry which is preliminary data.</text>
</comment>
<protein>
    <submittedName>
        <fullName evidence="5">Gfo/Idh/MocA family oxidoreductase</fullName>
    </submittedName>
</protein>
<name>A0A6P0UFB0_9FLAO</name>
<sequence>MANSVGWGIIGLGNIAHKFAKDLSLVHDAALMGVASRSLVKAKAFKEEYKVPYSFDSYESLLRCEEVEVVYIALPHTEHQEWSLKAMESGKHVLCEKPAGMNRSQVESMIQTSRKHKVFFMEALWSRFIPSIQEIKKSIDAGEVGEIVYLHADFTFFGLDRNPMGRLLNPALGGGSLLDIGIYPVFLAYLILGIPDSIEANAKFLESGTEVQVAMTFSYPGAHALLFSSLGTNSPMRATISGTDGTFVIHPRWHEAEGFALISDGESEEFDFPKVGKGYTYEIEEVHRCLSESLLESPLWSHQNSLDLIGLLDRVREITGIRFPFE</sequence>
<proteinExistence type="inferred from homology"/>
<gene>
    <name evidence="5" type="ORF">GWK09_11470</name>
</gene>
<dbReference type="Gene3D" id="3.40.50.720">
    <property type="entry name" value="NAD(P)-binding Rossmann-like Domain"/>
    <property type="match status" value="1"/>
</dbReference>
<feature type="domain" description="Gfo/Idh/MocA-like oxidoreductase N-terminal" evidence="3">
    <location>
        <begin position="6"/>
        <end position="121"/>
    </location>
</feature>
<dbReference type="EMBL" id="JAABOP010000003">
    <property type="protein sequence ID" value="NER11140.1"/>
    <property type="molecule type" value="Genomic_DNA"/>
</dbReference>
<dbReference type="PANTHER" id="PTHR22604:SF105">
    <property type="entry name" value="TRANS-1,2-DIHYDROBENZENE-1,2-DIOL DEHYDROGENASE"/>
    <property type="match status" value="1"/>
</dbReference>
<accession>A0A6P0UFB0</accession>
<dbReference type="Gene3D" id="3.30.360.10">
    <property type="entry name" value="Dihydrodipicolinate Reductase, domain 2"/>
    <property type="match status" value="1"/>
</dbReference>
<dbReference type="GO" id="GO:0000166">
    <property type="term" value="F:nucleotide binding"/>
    <property type="evidence" value="ECO:0007669"/>
    <property type="project" value="InterPro"/>
</dbReference>
<evidence type="ECO:0000259" key="4">
    <source>
        <dbReference type="Pfam" id="PF22725"/>
    </source>
</evidence>
<dbReference type="InterPro" id="IPR055170">
    <property type="entry name" value="GFO_IDH_MocA-like_dom"/>
</dbReference>
<dbReference type="SUPFAM" id="SSF51735">
    <property type="entry name" value="NAD(P)-binding Rossmann-fold domains"/>
    <property type="match status" value="1"/>
</dbReference>
<dbReference type="InterPro" id="IPR000683">
    <property type="entry name" value="Gfo/Idh/MocA-like_OxRdtase_N"/>
</dbReference>
<dbReference type="SUPFAM" id="SSF55347">
    <property type="entry name" value="Glyceraldehyde-3-phosphate dehydrogenase-like, C-terminal domain"/>
    <property type="match status" value="1"/>
</dbReference>
<organism evidence="5 6">
    <name type="scientific">Muriicola jejuensis</name>
    <dbReference type="NCBI Taxonomy" id="504488"/>
    <lineage>
        <taxon>Bacteria</taxon>
        <taxon>Pseudomonadati</taxon>
        <taxon>Bacteroidota</taxon>
        <taxon>Flavobacteriia</taxon>
        <taxon>Flavobacteriales</taxon>
        <taxon>Flavobacteriaceae</taxon>
        <taxon>Muriicola</taxon>
    </lineage>
</organism>
<dbReference type="Pfam" id="PF01408">
    <property type="entry name" value="GFO_IDH_MocA"/>
    <property type="match status" value="1"/>
</dbReference>
<evidence type="ECO:0000259" key="3">
    <source>
        <dbReference type="Pfam" id="PF01408"/>
    </source>
</evidence>
<dbReference type="GO" id="GO:0016491">
    <property type="term" value="F:oxidoreductase activity"/>
    <property type="evidence" value="ECO:0007669"/>
    <property type="project" value="UniProtKB-KW"/>
</dbReference>
<evidence type="ECO:0000313" key="6">
    <source>
        <dbReference type="Proteomes" id="UP000468443"/>
    </source>
</evidence>
<feature type="domain" description="GFO/IDH/MocA-like oxidoreductase" evidence="4">
    <location>
        <begin position="132"/>
        <end position="247"/>
    </location>
</feature>
<evidence type="ECO:0000256" key="1">
    <source>
        <dbReference type="ARBA" id="ARBA00010928"/>
    </source>
</evidence>